<evidence type="ECO:0000259" key="7">
    <source>
        <dbReference type="PROSITE" id="PS50202"/>
    </source>
</evidence>
<feature type="region of interest" description="Disordered" evidence="6">
    <location>
        <begin position="480"/>
        <end position="586"/>
    </location>
</feature>
<feature type="region of interest" description="Disordered" evidence="6">
    <location>
        <begin position="598"/>
        <end position="617"/>
    </location>
</feature>
<dbReference type="EMBL" id="JAPFFF010000011">
    <property type="protein sequence ID" value="KAK8878593.1"/>
    <property type="molecule type" value="Genomic_DNA"/>
</dbReference>
<accession>A0ABR2JL05</accession>
<feature type="domain" description="MSP" evidence="7">
    <location>
        <begin position="1085"/>
        <end position="1226"/>
    </location>
</feature>
<feature type="region of interest" description="Disordered" evidence="6">
    <location>
        <begin position="927"/>
        <end position="1000"/>
    </location>
</feature>
<dbReference type="InterPro" id="IPR013783">
    <property type="entry name" value="Ig-like_fold"/>
</dbReference>
<feature type="compositionally biased region" description="Basic residues" evidence="6">
    <location>
        <begin position="745"/>
        <end position="758"/>
    </location>
</feature>
<feature type="compositionally biased region" description="Polar residues" evidence="6">
    <location>
        <begin position="964"/>
        <end position="1000"/>
    </location>
</feature>
<protein>
    <recommendedName>
        <fullName evidence="7">MSP domain-containing protein</fullName>
    </recommendedName>
</protein>
<dbReference type="InterPro" id="IPR000535">
    <property type="entry name" value="MSP_dom"/>
</dbReference>
<evidence type="ECO:0000256" key="1">
    <source>
        <dbReference type="ARBA" id="ARBA00004138"/>
    </source>
</evidence>
<reference evidence="8 9" key="1">
    <citation type="submission" date="2024-04" db="EMBL/GenBank/DDBJ databases">
        <title>Tritrichomonas musculus Genome.</title>
        <authorList>
            <person name="Alves-Ferreira E."/>
            <person name="Grigg M."/>
            <person name="Lorenzi H."/>
            <person name="Galac M."/>
        </authorList>
    </citation>
    <scope>NUCLEOTIDE SEQUENCE [LARGE SCALE GENOMIC DNA]</scope>
    <source>
        <strain evidence="8 9">EAF2021</strain>
    </source>
</reference>
<sequence>MSLMSALDDNKDDENPLTSSNDSKPISSNDDEVFFNNISTSFQKQTFQTRSEYQYINTNILPNVTIFPTNIHFSTTYPNKSLQTKIIISNGGSQSEDFNISLKGDPEFSVSTQKISLAPGETQSFVINFNPKKVSLFNSSLIFEGRTSIVAPITGHCIPSPLEYPLINSPSWIFPKKKTSKLISFSNNSLSESLSVVISTNCMAFKVSPQAFDIPPSSSCDINISFDPNQQLTENPSISIQCSQSGDSVTIPLVVAPNKEKIIVDFGSISVGRNTKQILSLKCPQLAPIVQWPFALDNISDNGLPQDKLVFTFTAREVGDFRSRVHLSNFELELKASSVDPPYRIKIPSHFPLHPLKIQNISESMLNLAFSLNTSAFMIDPETADLRPNQVSEFSIKSSNANVSIPDQIIMKVIWSTTEGKRVVDEYQLPVNLNQSLSAIDIENDDSSFSYSQRKRSSSKCRTEVNPNDIETITNASNYDSEATTNSKKSSIYDNQIMKTSHKIKRRSNKNSQASFNYYDRNESNNQTQNRDDAEIDDVDYYSPPPNFEKQSQLNSSRYDSSIKETSDSKRIQNSSQMPRRNHIVETDSFDYYEEEILDSPDQTDKQTKTTNQGYDQHSKYSLSLNSYEEHQINNNSYGYDDDHALSNEYPGFYSEYDLDQNEDDIHRTNDKRNINQKVSQTIDFRYSKKAIKKSQYEDNQAHQQYRHHHHRHHHHNHENNEYKSQSNNRSRSIHENQREEGNKFKSHKPKRSPHNTNRRTSNIKEYNSDYDYYDDEYYELSDFPKDKKTLRETQRNRKAIHRSKYYPDSASSQVRRKKHKIPNKNINYYPNNNSDIEFEEEEEDANFASEERPQPSKKKKTLLESSDYSSEGEMNKDDQSKGPGKKNTTTSSFIRADDLKTQMTQTNTIGNGLQNLGSQTLDSFDEELESHSANTSKIQSTKNPTSSTSTMATSTITTDNEENSMNKSQNRSDLDTQTQNSKTVSFSSGLTQISQKQNSRPIVPTTASFSIVPFFAVSPRHPARFELTINSDYDIEIETPQWIQLPHSINPNQTISMQVSTLPKETVASTFSVHSESGDLSLPIIAYRGSSNLIFDSEIEMIEITDDQFTAAMIVKNKGQRAGFIAFMLSESSSANFRVSPPVAIIQPNSNLQVKFLVTTKSSEFTIPIVAYYGDEIVRQMQSVVAPNDYMSTAFNEIELTNEISAFESIINECKARDILKIFRKASLSSKLVFKSPKKTFGLNRVTISPSSIDFLNENEERKVSVLNLSPEPLSFSVSSPSDYANFSPRMGAAPPYGEAVITVSLSNLYESKIVIQVGKEKFDVPLRIVNGLRNKKKLNSPLPNTNSIFSNDNDTYNNIVEQRKVRKIKKKSNDNEFQESSGAFSVIDNKIEFDIVNIGDSKTLQFIIVNNEMHNMNLYLSLDNSAFVCENQVLILANNESAVDITFKPKKAGIFEGNLFIQNNDHKIKIQLSGECANNISSASSFITHPLEFPPCVPATIRRAQLRVSNKTDRFVNITSHTSYPFHCPYPNFEVEPYSYVLVPVRFIPKQPGEYSGTIEFHSSNGTVSTVELSGICVDI</sequence>
<dbReference type="PROSITE" id="PS50202">
    <property type="entry name" value="MSP"/>
    <property type="match status" value="1"/>
</dbReference>
<feature type="compositionally biased region" description="Polar residues" evidence="6">
    <location>
        <begin position="932"/>
        <end position="945"/>
    </location>
</feature>
<evidence type="ECO:0000256" key="2">
    <source>
        <dbReference type="ARBA" id="ARBA00004496"/>
    </source>
</evidence>
<feature type="region of interest" description="Disordered" evidence="6">
    <location>
        <begin position="667"/>
        <end position="765"/>
    </location>
</feature>
<dbReference type="Pfam" id="PF22544">
    <property type="entry name" value="HYDIN_VesB_CFA65-like_Ig"/>
    <property type="match status" value="1"/>
</dbReference>
<keyword evidence="4" id="KW-0969">Cilium</keyword>
<evidence type="ECO:0000256" key="3">
    <source>
        <dbReference type="ARBA" id="ARBA00022490"/>
    </source>
</evidence>
<proteinExistence type="predicted"/>
<feature type="compositionally biased region" description="Basic and acidic residues" evidence="6">
    <location>
        <begin position="561"/>
        <end position="571"/>
    </location>
</feature>
<evidence type="ECO:0000256" key="5">
    <source>
        <dbReference type="ARBA" id="ARBA00023273"/>
    </source>
</evidence>
<dbReference type="InterPro" id="IPR039103">
    <property type="entry name" value="Spd-2/CEP192"/>
</dbReference>
<keyword evidence="3" id="KW-0963">Cytoplasm</keyword>
<feature type="compositionally biased region" description="Polar residues" evidence="6">
    <location>
        <begin position="549"/>
        <end position="560"/>
    </location>
</feature>
<evidence type="ECO:0000313" key="8">
    <source>
        <dbReference type="EMBL" id="KAK8878593.1"/>
    </source>
</evidence>
<name>A0ABR2JL05_9EUKA</name>
<organism evidence="8 9">
    <name type="scientific">Tritrichomonas musculus</name>
    <dbReference type="NCBI Taxonomy" id="1915356"/>
    <lineage>
        <taxon>Eukaryota</taxon>
        <taxon>Metamonada</taxon>
        <taxon>Parabasalia</taxon>
        <taxon>Tritrichomonadida</taxon>
        <taxon>Tritrichomonadidae</taxon>
        <taxon>Tritrichomonas</taxon>
    </lineage>
</organism>
<feature type="compositionally biased region" description="Polar residues" evidence="6">
    <location>
        <begin position="480"/>
        <end position="499"/>
    </location>
</feature>
<evidence type="ECO:0000256" key="6">
    <source>
        <dbReference type="SAM" id="MobiDB-lite"/>
    </source>
</evidence>
<feature type="compositionally biased region" description="Basic residues" evidence="6">
    <location>
        <begin position="500"/>
        <end position="509"/>
    </location>
</feature>
<evidence type="ECO:0000313" key="9">
    <source>
        <dbReference type="Proteomes" id="UP001470230"/>
    </source>
</evidence>
<comment type="subcellular location">
    <subcellularLocation>
        <location evidence="1">Cell projection</location>
        <location evidence="1">Cilium</location>
    </subcellularLocation>
    <subcellularLocation>
        <location evidence="2">Cytoplasm</location>
    </subcellularLocation>
</comment>
<feature type="compositionally biased region" description="Acidic residues" evidence="6">
    <location>
        <begin position="837"/>
        <end position="846"/>
    </location>
</feature>
<feature type="compositionally biased region" description="Basic and acidic residues" evidence="6">
    <location>
        <begin position="733"/>
        <end position="744"/>
    </location>
</feature>
<gene>
    <name evidence="8" type="ORF">M9Y10_005373</name>
</gene>
<feature type="region of interest" description="Disordered" evidence="6">
    <location>
        <begin position="1"/>
        <end position="30"/>
    </location>
</feature>
<dbReference type="PANTHER" id="PTHR16029:SF11">
    <property type="entry name" value="CENTROSOMAL PROTEIN OF 192 KDA"/>
    <property type="match status" value="1"/>
</dbReference>
<dbReference type="NCBIfam" id="NF012200">
    <property type="entry name" value="choice_anch_D"/>
    <property type="match status" value="2"/>
</dbReference>
<keyword evidence="5" id="KW-0966">Cell projection</keyword>
<dbReference type="PANTHER" id="PTHR16029">
    <property type="entry name" value="CENTROSOMAL PROTEIN OF 192 KDA"/>
    <property type="match status" value="1"/>
</dbReference>
<feature type="compositionally biased region" description="Polar residues" evidence="6">
    <location>
        <begin position="16"/>
        <end position="28"/>
    </location>
</feature>
<dbReference type="InterPro" id="IPR053879">
    <property type="entry name" value="HYDIN_VesB_CFA65-like_Ig"/>
</dbReference>
<dbReference type="Gene3D" id="2.60.40.10">
    <property type="entry name" value="Immunoglobulins"/>
    <property type="match status" value="4"/>
</dbReference>
<keyword evidence="9" id="KW-1185">Reference proteome</keyword>
<evidence type="ECO:0000256" key="4">
    <source>
        <dbReference type="ARBA" id="ARBA00023069"/>
    </source>
</evidence>
<feature type="compositionally biased region" description="Basic residues" evidence="6">
    <location>
        <begin position="705"/>
        <end position="717"/>
    </location>
</feature>
<feature type="compositionally biased region" description="Low complexity" evidence="6">
    <location>
        <begin position="946"/>
        <end position="959"/>
    </location>
</feature>
<dbReference type="Proteomes" id="UP001470230">
    <property type="component" value="Unassembled WGS sequence"/>
</dbReference>
<feature type="region of interest" description="Disordered" evidence="6">
    <location>
        <begin position="789"/>
        <end position="900"/>
    </location>
</feature>
<comment type="caution">
    <text evidence="8">The sequence shown here is derived from an EMBL/GenBank/DDBJ whole genome shotgun (WGS) entry which is preliminary data.</text>
</comment>
<feature type="compositionally biased region" description="Low complexity" evidence="6">
    <location>
        <begin position="824"/>
        <end position="836"/>
    </location>
</feature>